<evidence type="ECO:0000313" key="1">
    <source>
        <dbReference type="EMBL" id="VDN33097.1"/>
    </source>
</evidence>
<gene>
    <name evidence="1" type="ORF">GPUH_LOCUS19075</name>
</gene>
<dbReference type="EMBL" id="UYRT01087867">
    <property type="protein sequence ID" value="VDN33097.1"/>
    <property type="molecule type" value="Genomic_DNA"/>
</dbReference>
<dbReference type="WBParaSite" id="GPUH_0001909901-mRNA-1">
    <property type="protein sequence ID" value="GPUH_0001909901-mRNA-1"/>
    <property type="gene ID" value="GPUH_0001909901"/>
</dbReference>
<evidence type="ECO:0000313" key="3">
    <source>
        <dbReference type="WBParaSite" id="GPUH_0001909901-mRNA-1"/>
    </source>
</evidence>
<dbReference type="AlphaFoldDB" id="A0A183EDN3"/>
<protein>
    <submittedName>
        <fullName evidence="3">Neur_chan_LBD domain-containing protein</fullName>
    </submittedName>
</protein>
<keyword evidence="2" id="KW-1185">Reference proteome</keyword>
<proteinExistence type="predicted"/>
<evidence type="ECO:0000313" key="2">
    <source>
        <dbReference type="Proteomes" id="UP000271098"/>
    </source>
</evidence>
<accession>A0A183EDN3</accession>
<reference evidence="3" key="1">
    <citation type="submission" date="2016-06" db="UniProtKB">
        <authorList>
            <consortium name="WormBaseParasite"/>
        </authorList>
    </citation>
    <scope>IDENTIFICATION</scope>
</reference>
<dbReference type="Proteomes" id="UP000271098">
    <property type="component" value="Unassembled WGS sequence"/>
</dbReference>
<organism evidence="3">
    <name type="scientific">Gongylonema pulchrum</name>
    <dbReference type="NCBI Taxonomy" id="637853"/>
    <lineage>
        <taxon>Eukaryota</taxon>
        <taxon>Metazoa</taxon>
        <taxon>Ecdysozoa</taxon>
        <taxon>Nematoda</taxon>
        <taxon>Chromadorea</taxon>
        <taxon>Rhabditida</taxon>
        <taxon>Spirurina</taxon>
        <taxon>Spiruromorpha</taxon>
        <taxon>Spiruroidea</taxon>
        <taxon>Gongylonematidae</taxon>
        <taxon>Gongylonema</taxon>
    </lineage>
</organism>
<name>A0A183EDN3_9BILA</name>
<reference evidence="1 2" key="2">
    <citation type="submission" date="2018-11" db="EMBL/GenBank/DDBJ databases">
        <authorList>
            <consortium name="Pathogen Informatics"/>
        </authorList>
    </citation>
    <scope>NUCLEOTIDE SEQUENCE [LARGE SCALE GENOMIC DNA]</scope>
</reference>
<dbReference type="OrthoDB" id="5815886at2759"/>
<sequence length="149" mass="17732">MHSVRHERYHPMPLPKMKIYPGLRIPRLKIEKVNSPEDVLANRRVKLCIYYEGNSFMKQIFHILYYLRSMVENGEADGWSWIHSRECEDSKTNDLIIQFDLDQQWVSDMIYFTGYLECGLERYGPYAEVCAVNLGRQRPCRRASVRNLK</sequence>